<gene>
    <name evidence="6" type="ORF">DU478_19200</name>
</gene>
<dbReference type="GO" id="GO:0097367">
    <property type="term" value="F:carbohydrate derivative binding"/>
    <property type="evidence" value="ECO:0007669"/>
    <property type="project" value="InterPro"/>
</dbReference>
<evidence type="ECO:0000256" key="3">
    <source>
        <dbReference type="ARBA" id="ARBA00023163"/>
    </source>
</evidence>
<dbReference type="GO" id="GO:0003677">
    <property type="term" value="F:DNA binding"/>
    <property type="evidence" value="ECO:0007669"/>
    <property type="project" value="UniProtKB-KW"/>
</dbReference>
<dbReference type="Pfam" id="PF01380">
    <property type="entry name" value="SIS"/>
    <property type="match status" value="1"/>
</dbReference>
<evidence type="ECO:0000256" key="1">
    <source>
        <dbReference type="ARBA" id="ARBA00023015"/>
    </source>
</evidence>
<dbReference type="SUPFAM" id="SSF46689">
    <property type="entry name" value="Homeodomain-like"/>
    <property type="match status" value="1"/>
</dbReference>
<dbReference type="InterPro" id="IPR046348">
    <property type="entry name" value="SIS_dom_sf"/>
</dbReference>
<evidence type="ECO:0000313" key="6">
    <source>
        <dbReference type="EMBL" id="RDD64696.1"/>
    </source>
</evidence>
<dbReference type="Pfam" id="PF01418">
    <property type="entry name" value="HTH_6"/>
    <property type="match status" value="1"/>
</dbReference>
<dbReference type="InterPro" id="IPR036388">
    <property type="entry name" value="WH-like_DNA-bd_sf"/>
</dbReference>
<name>A0A369TP25_9RHOB</name>
<dbReference type="PROSITE" id="PS51464">
    <property type="entry name" value="SIS"/>
    <property type="match status" value="1"/>
</dbReference>
<protein>
    <submittedName>
        <fullName evidence="6">MurR/RpiR family transcriptional regulator</fullName>
    </submittedName>
</protein>
<dbReference type="EMBL" id="QPMK01000019">
    <property type="protein sequence ID" value="RDD64696.1"/>
    <property type="molecule type" value="Genomic_DNA"/>
</dbReference>
<dbReference type="PANTHER" id="PTHR30514">
    <property type="entry name" value="GLUCOKINASE"/>
    <property type="match status" value="1"/>
</dbReference>
<organism evidence="6 7">
    <name type="scientific">Thalassococcus profundi</name>
    <dbReference type="NCBI Taxonomy" id="2282382"/>
    <lineage>
        <taxon>Bacteria</taxon>
        <taxon>Pseudomonadati</taxon>
        <taxon>Pseudomonadota</taxon>
        <taxon>Alphaproteobacteria</taxon>
        <taxon>Rhodobacterales</taxon>
        <taxon>Roseobacteraceae</taxon>
        <taxon>Thalassococcus</taxon>
    </lineage>
</organism>
<dbReference type="InterPro" id="IPR035472">
    <property type="entry name" value="RpiR-like_SIS"/>
</dbReference>
<evidence type="ECO:0000259" key="5">
    <source>
        <dbReference type="PROSITE" id="PS51464"/>
    </source>
</evidence>
<keyword evidence="3" id="KW-0804">Transcription</keyword>
<evidence type="ECO:0000259" key="4">
    <source>
        <dbReference type="PROSITE" id="PS51071"/>
    </source>
</evidence>
<dbReference type="Gene3D" id="1.10.10.10">
    <property type="entry name" value="Winged helix-like DNA-binding domain superfamily/Winged helix DNA-binding domain"/>
    <property type="match status" value="1"/>
</dbReference>
<dbReference type="AlphaFoldDB" id="A0A369TP25"/>
<evidence type="ECO:0000256" key="2">
    <source>
        <dbReference type="ARBA" id="ARBA00023125"/>
    </source>
</evidence>
<dbReference type="OrthoDB" id="3574600at2"/>
<keyword evidence="2" id="KW-0238">DNA-binding</keyword>
<dbReference type="PROSITE" id="PS51071">
    <property type="entry name" value="HTH_RPIR"/>
    <property type="match status" value="1"/>
</dbReference>
<comment type="caution">
    <text evidence="6">The sequence shown here is derived from an EMBL/GenBank/DDBJ whole genome shotgun (WGS) entry which is preliminary data.</text>
</comment>
<dbReference type="InterPro" id="IPR047640">
    <property type="entry name" value="RpiR-like"/>
</dbReference>
<feature type="domain" description="SIS" evidence="5">
    <location>
        <begin position="116"/>
        <end position="258"/>
    </location>
</feature>
<accession>A0A369TP25</accession>
<dbReference type="InterPro" id="IPR000281">
    <property type="entry name" value="HTH_RpiR"/>
</dbReference>
<keyword evidence="7" id="KW-1185">Reference proteome</keyword>
<dbReference type="PANTHER" id="PTHR30514:SF18">
    <property type="entry name" value="RPIR-FAMILY TRANSCRIPTIONAL REGULATOR"/>
    <property type="match status" value="1"/>
</dbReference>
<sequence length="268" mass="29221">MSRSNQLVAQLLTQSPNDVAIHSTHELARRCKLHASSLVRFAQSLGFTGFKDLQRLFRERLTKPAPGFETRARQLQTEISETGTDARKLLAELVSQDAAALDRLLGDVTDRQLDQAVELLARAETIYLLGQLRSAPIVELMRYMLTMVRRRVILLDPAGGLSTHMARLIGPGDVLVAVSFRYYATEVVNVTEEAIGRGVPVIAITDSDLSPLTRNASVLFTVPEQEAAFKRSLAAPICLAQAIVLALAAHLSGSGDKVPPIPIVTQSF</sequence>
<dbReference type="GO" id="GO:0003700">
    <property type="term" value="F:DNA-binding transcription factor activity"/>
    <property type="evidence" value="ECO:0007669"/>
    <property type="project" value="InterPro"/>
</dbReference>
<dbReference type="Gene3D" id="3.40.50.10490">
    <property type="entry name" value="Glucose-6-phosphate isomerase like protein, domain 1"/>
    <property type="match status" value="1"/>
</dbReference>
<keyword evidence="1" id="KW-0805">Transcription regulation</keyword>
<proteinExistence type="predicted"/>
<dbReference type="InterPro" id="IPR001347">
    <property type="entry name" value="SIS_dom"/>
</dbReference>
<dbReference type="GO" id="GO:1901135">
    <property type="term" value="P:carbohydrate derivative metabolic process"/>
    <property type="evidence" value="ECO:0007669"/>
    <property type="project" value="InterPro"/>
</dbReference>
<dbReference type="SUPFAM" id="SSF53697">
    <property type="entry name" value="SIS domain"/>
    <property type="match status" value="1"/>
</dbReference>
<dbReference type="CDD" id="cd05013">
    <property type="entry name" value="SIS_RpiR"/>
    <property type="match status" value="1"/>
</dbReference>
<feature type="domain" description="HTH rpiR-type" evidence="4">
    <location>
        <begin position="1"/>
        <end position="64"/>
    </location>
</feature>
<dbReference type="InterPro" id="IPR009057">
    <property type="entry name" value="Homeodomain-like_sf"/>
</dbReference>
<dbReference type="Proteomes" id="UP000253977">
    <property type="component" value="Unassembled WGS sequence"/>
</dbReference>
<evidence type="ECO:0000313" key="7">
    <source>
        <dbReference type="Proteomes" id="UP000253977"/>
    </source>
</evidence>
<reference evidence="6 7" key="1">
    <citation type="submission" date="2018-07" db="EMBL/GenBank/DDBJ databases">
        <title>Thalassococcus profundi sp. nov., a marine bacterium isolated from deep seawater of Okinawa Trough.</title>
        <authorList>
            <person name="Yu M."/>
        </authorList>
    </citation>
    <scope>NUCLEOTIDE SEQUENCE [LARGE SCALE GENOMIC DNA]</scope>
    <source>
        <strain evidence="6 7">WRAS1</strain>
    </source>
</reference>